<proteinExistence type="predicted"/>
<dbReference type="EC" id="1.-.-.-" evidence="2"/>
<dbReference type="SUPFAM" id="SSF51905">
    <property type="entry name" value="FAD/NAD(P)-binding domain"/>
    <property type="match status" value="1"/>
</dbReference>
<dbReference type="EMBL" id="CP157390">
    <property type="protein sequence ID" value="XBM49735.1"/>
    <property type="molecule type" value="Genomic_DNA"/>
</dbReference>
<dbReference type="InterPro" id="IPR050407">
    <property type="entry name" value="Geranylgeranyl_reductase"/>
</dbReference>
<gene>
    <name evidence="2" type="ORF">AAME72_07670</name>
</gene>
<dbReference type="AlphaFoldDB" id="A0AAU7GE70"/>
<dbReference type="Gene3D" id="3.50.50.60">
    <property type="entry name" value="FAD/NAD(P)-binding domain"/>
    <property type="match status" value="1"/>
</dbReference>
<evidence type="ECO:0000259" key="1">
    <source>
        <dbReference type="Pfam" id="PF01494"/>
    </source>
</evidence>
<dbReference type="GO" id="GO:0016491">
    <property type="term" value="F:oxidoreductase activity"/>
    <property type="evidence" value="ECO:0007669"/>
    <property type="project" value="UniProtKB-KW"/>
</dbReference>
<dbReference type="InterPro" id="IPR002938">
    <property type="entry name" value="FAD-bd"/>
</dbReference>
<keyword evidence="2" id="KW-0560">Oxidoreductase</keyword>
<sequence length="349" mass="37437">MTAAELIVVGGGPVGLACAIEARLSGMDVLVVEPRPAPIDKACGEGLMPGALAALHRIGVDPPGRTIAGIAYVDAESRVEHRFVERPGRGVRRTTLHSALERRAVEVGARFLRTRVTGVVQERSRVVLTVATDTPSEVDTPWLIAADGLHSPVRRMLGLDGRAQPSARRRFGIRRHYEVEPWTDLVEVHWSPTAEAYVTPVDDHTVGVAILGARPLDQAAVVGAIPELAGRLGSALPVSDVRGAGPLLQRSRARTHGRVLLAGDASGYVDALTGEGMRVGFAQARAAVAAVRAGNTEQYERAWRATTRDFRMLTSGLVVAARSRWRPRIVPTAAGRPELFGTIVERLSR</sequence>
<protein>
    <submittedName>
        <fullName evidence="2">NAD(P)/FAD-dependent oxidoreductase</fullName>
        <ecNumber evidence="2">1.-.-.-</ecNumber>
    </submittedName>
</protein>
<dbReference type="Pfam" id="PF01494">
    <property type="entry name" value="FAD_binding_3"/>
    <property type="match status" value="1"/>
</dbReference>
<feature type="domain" description="FAD-binding" evidence="1">
    <location>
        <begin position="5"/>
        <end position="285"/>
    </location>
</feature>
<dbReference type="PANTHER" id="PTHR42685:SF19">
    <property type="entry name" value="POSSIBLE OXIDOREDUCTASE"/>
    <property type="match status" value="1"/>
</dbReference>
<evidence type="ECO:0000313" key="2">
    <source>
        <dbReference type="EMBL" id="XBM49735.1"/>
    </source>
</evidence>
<reference evidence="2" key="1">
    <citation type="submission" date="2024-05" db="EMBL/GenBank/DDBJ databases">
        <title>The Natural Products Discovery Center: Release of the First 8490 Sequenced Strains for Exploring Actinobacteria Biosynthetic Diversity.</title>
        <authorList>
            <person name="Kalkreuter E."/>
            <person name="Kautsar S.A."/>
            <person name="Yang D."/>
            <person name="Bader C.D."/>
            <person name="Teijaro C.N."/>
            <person name="Fluegel L."/>
            <person name="Davis C.M."/>
            <person name="Simpson J.R."/>
            <person name="Lauterbach L."/>
            <person name="Steele A.D."/>
            <person name="Gui C."/>
            <person name="Meng S."/>
            <person name="Li G."/>
            <person name="Viehrig K."/>
            <person name="Ye F."/>
            <person name="Su P."/>
            <person name="Kiefer A.F."/>
            <person name="Nichols A."/>
            <person name="Cepeda A.J."/>
            <person name="Yan W."/>
            <person name="Fan B."/>
            <person name="Jiang Y."/>
            <person name="Adhikari A."/>
            <person name="Zheng C.-J."/>
            <person name="Schuster L."/>
            <person name="Cowan T.M."/>
            <person name="Smanski M.J."/>
            <person name="Chevrette M.G."/>
            <person name="de Carvalho L.P.S."/>
            <person name="Shen B."/>
        </authorList>
    </citation>
    <scope>NUCLEOTIDE SEQUENCE</scope>
    <source>
        <strain evidence="2">NPDC080035</strain>
    </source>
</reference>
<dbReference type="RefSeq" id="WP_348789646.1">
    <property type="nucleotide sequence ID" value="NZ_CP157390.1"/>
</dbReference>
<accession>A0AAU7GE70</accession>
<dbReference type="PANTHER" id="PTHR42685">
    <property type="entry name" value="GERANYLGERANYL DIPHOSPHATE REDUCTASE"/>
    <property type="match status" value="1"/>
</dbReference>
<dbReference type="GO" id="GO:0071949">
    <property type="term" value="F:FAD binding"/>
    <property type="evidence" value="ECO:0007669"/>
    <property type="project" value="InterPro"/>
</dbReference>
<dbReference type="PRINTS" id="PR00420">
    <property type="entry name" value="RNGMNOXGNASE"/>
</dbReference>
<name>A0AAU7GE70_9MICO</name>
<organism evidence="2">
    <name type="scientific">Leifsonia sp. NPDC080035</name>
    <dbReference type="NCBI Taxonomy" id="3143936"/>
    <lineage>
        <taxon>Bacteria</taxon>
        <taxon>Bacillati</taxon>
        <taxon>Actinomycetota</taxon>
        <taxon>Actinomycetes</taxon>
        <taxon>Micrococcales</taxon>
        <taxon>Microbacteriaceae</taxon>
        <taxon>Leifsonia</taxon>
    </lineage>
</organism>
<dbReference type="InterPro" id="IPR036188">
    <property type="entry name" value="FAD/NAD-bd_sf"/>
</dbReference>